<keyword evidence="11" id="KW-1185">Reference proteome</keyword>
<gene>
    <name evidence="8 10" type="primary">pqqE</name>
    <name evidence="10" type="ORF">FIV42_20410</name>
</gene>
<feature type="binding site" evidence="8">
    <location>
        <position position="26"/>
    </location>
    <ligand>
        <name>[4Fe-4S] cluster</name>
        <dbReference type="ChEBI" id="CHEBI:49883"/>
        <note>4Fe-4S-S-AdoMet</note>
    </ligand>
</feature>
<evidence type="ECO:0000256" key="5">
    <source>
        <dbReference type="ARBA" id="ARBA00023002"/>
    </source>
</evidence>
<dbReference type="InterPro" id="IPR006638">
    <property type="entry name" value="Elp3/MiaA/NifB-like_rSAM"/>
</dbReference>
<protein>
    <recommendedName>
        <fullName evidence="8">PqqA peptide cyclase</fullName>
        <ecNumber evidence="8">1.21.98.4</ecNumber>
    </recommendedName>
    <alternativeName>
        <fullName evidence="8">Coenzyme PQQ synthesis protein E</fullName>
    </alternativeName>
</protein>
<name>A0A4Y6PXQ9_PERCE</name>
<feature type="domain" description="Radical SAM core" evidence="9">
    <location>
        <begin position="8"/>
        <end position="224"/>
    </location>
</feature>
<dbReference type="InterPro" id="IPR058240">
    <property type="entry name" value="rSAM_sf"/>
</dbReference>
<dbReference type="UniPathway" id="UPA00539"/>
<dbReference type="InterPro" id="IPR023885">
    <property type="entry name" value="4Fe4S-binding_SPASM_dom"/>
</dbReference>
<proteinExistence type="inferred from homology"/>
<dbReference type="PANTHER" id="PTHR11228:SF7">
    <property type="entry name" value="PQQA PEPTIDE CYCLASE"/>
    <property type="match status" value="1"/>
</dbReference>
<dbReference type="InterPro" id="IPR011843">
    <property type="entry name" value="PQQ_synth_PqqE_bac"/>
</dbReference>
<dbReference type="InterPro" id="IPR050377">
    <property type="entry name" value="Radical_SAM_PqqE_MftC-like"/>
</dbReference>
<dbReference type="SFLD" id="SFLDG01067">
    <property type="entry name" value="SPASM/twitch_domain_containing"/>
    <property type="match status" value="1"/>
</dbReference>
<keyword evidence="5 8" id="KW-0560">Oxidoreductase</keyword>
<dbReference type="SFLD" id="SFLDG01386">
    <property type="entry name" value="main_SPASM_domain-containing"/>
    <property type="match status" value="1"/>
</dbReference>
<feature type="binding site" evidence="8">
    <location>
        <position position="22"/>
    </location>
    <ligand>
        <name>[4Fe-4S] cluster</name>
        <dbReference type="ChEBI" id="CHEBI:49883"/>
        <note>4Fe-4S-S-AdoMet</note>
    </ligand>
</feature>
<evidence type="ECO:0000256" key="1">
    <source>
        <dbReference type="ARBA" id="ARBA00022485"/>
    </source>
</evidence>
<reference evidence="10 11" key="1">
    <citation type="submission" date="2019-06" db="EMBL/GenBank/DDBJ databases">
        <title>Persicimonas caeni gen. nov., sp. nov., a predatory bacterium isolated from solar saltern.</title>
        <authorList>
            <person name="Wang S."/>
        </authorList>
    </citation>
    <scope>NUCLEOTIDE SEQUENCE [LARGE SCALE GENOMIC DNA]</scope>
    <source>
        <strain evidence="10 11">YN101</strain>
    </source>
</reference>
<dbReference type="InterPro" id="IPR017200">
    <property type="entry name" value="PqqE-like"/>
</dbReference>
<dbReference type="Pfam" id="PF13186">
    <property type="entry name" value="SPASM"/>
    <property type="match status" value="1"/>
</dbReference>
<evidence type="ECO:0000256" key="8">
    <source>
        <dbReference type="HAMAP-Rule" id="MF_00660"/>
    </source>
</evidence>
<dbReference type="SFLD" id="SFLDF00280">
    <property type="entry name" value="coenzyme_PQQ_synthesis_protein"/>
    <property type="match status" value="1"/>
</dbReference>
<dbReference type="GO" id="GO:1904047">
    <property type="term" value="F:S-adenosyl-L-methionine binding"/>
    <property type="evidence" value="ECO:0007669"/>
    <property type="project" value="UniProtKB-UniRule"/>
</dbReference>
<dbReference type="SFLD" id="SFLDS00029">
    <property type="entry name" value="Radical_SAM"/>
    <property type="match status" value="1"/>
</dbReference>
<dbReference type="NCBIfam" id="TIGR02109">
    <property type="entry name" value="PQQ_syn_pqqE"/>
    <property type="match status" value="1"/>
</dbReference>
<evidence type="ECO:0000256" key="7">
    <source>
        <dbReference type="ARBA" id="ARBA00023014"/>
    </source>
</evidence>
<dbReference type="InterPro" id="IPR007197">
    <property type="entry name" value="rSAM"/>
</dbReference>
<comment type="cofactor">
    <cofactor evidence="8">
        <name>[4Fe-4S] cluster</name>
        <dbReference type="ChEBI" id="CHEBI:49883"/>
    </cofactor>
    <text evidence="8">Binds 1 [4Fe-4S] cluster. The cluster is coordinated with 3 cysteines and an exchangeable S-adenosyl-L-methionine.</text>
</comment>
<dbReference type="GO" id="GO:0009975">
    <property type="term" value="F:cyclase activity"/>
    <property type="evidence" value="ECO:0007669"/>
    <property type="project" value="UniProtKB-UniRule"/>
</dbReference>
<keyword evidence="6 8" id="KW-0408">Iron</keyword>
<organism evidence="10 11">
    <name type="scientific">Persicimonas caeni</name>
    <dbReference type="NCBI Taxonomy" id="2292766"/>
    <lineage>
        <taxon>Bacteria</taxon>
        <taxon>Deltaproteobacteria</taxon>
        <taxon>Bradymonadales</taxon>
        <taxon>Bradymonadaceae</taxon>
        <taxon>Persicimonas</taxon>
    </lineage>
</organism>
<dbReference type="AlphaFoldDB" id="A0A4Y6PXQ9"/>
<comment type="subunit">
    <text evidence="8">Interacts with PqqD. The interaction is necessary for activity of PqqE.</text>
</comment>
<evidence type="ECO:0000313" key="11">
    <source>
        <dbReference type="Proteomes" id="UP000315995"/>
    </source>
</evidence>
<feature type="binding site" evidence="8">
    <location>
        <position position="29"/>
    </location>
    <ligand>
        <name>[4Fe-4S] cluster</name>
        <dbReference type="ChEBI" id="CHEBI:49883"/>
        <note>4Fe-4S-S-AdoMet</note>
    </ligand>
</feature>
<keyword evidence="2 8" id="KW-0949">S-adenosyl-L-methionine</keyword>
<accession>A0A5B8Y8E6</accession>
<evidence type="ECO:0000256" key="6">
    <source>
        <dbReference type="ARBA" id="ARBA00023004"/>
    </source>
</evidence>
<sequence length="370" mass="40992">MSDAHPPLEPPIGLVAELSHRCPQRCVYCSNPVALERKSAEISTASWERVFAQAAELGVLQVHLSGGEPTVRPDLEALVEAARGVDLYTNLITSGVLLDRDRLQALVNAGLDHVQLSVQAASAGCADRVAGLDGAHAKKLEVARWVRQFDLPLTINAVVHRQNLHELAQIIEMAAELDASRLEVAHTQYYGWALENRAALMPTAEQVREATRLVDEARDDYAGQMQIDYVTPDYHARRPKACMGGWGRRLLVVSPSGLALPCHAAQSIEGLEFDNVEDRPLGEIWRHSQAFERFRGTGWMPEPCRSCDRREIDWGGCRCQAFALTGDAANPDPVCELSDHHQDLARLARRAAHQPNQMLRYRSFTNSSDT</sequence>
<accession>A0A4Y6PXQ9</accession>
<keyword evidence="7 8" id="KW-0411">Iron-sulfur</keyword>
<evidence type="ECO:0000256" key="2">
    <source>
        <dbReference type="ARBA" id="ARBA00022691"/>
    </source>
</evidence>
<dbReference type="HAMAP" id="MF_00660">
    <property type="entry name" value="PqqE"/>
    <property type="match status" value="1"/>
</dbReference>
<dbReference type="GO" id="GO:0018189">
    <property type="term" value="P:pyrroloquinoline quinone biosynthetic process"/>
    <property type="evidence" value="ECO:0007669"/>
    <property type="project" value="UniProtKB-UniRule"/>
</dbReference>
<dbReference type="SUPFAM" id="SSF102114">
    <property type="entry name" value="Radical SAM enzymes"/>
    <property type="match status" value="1"/>
</dbReference>
<evidence type="ECO:0000259" key="9">
    <source>
        <dbReference type="PROSITE" id="PS51918"/>
    </source>
</evidence>
<dbReference type="Pfam" id="PF04055">
    <property type="entry name" value="Radical_SAM"/>
    <property type="match status" value="1"/>
</dbReference>
<dbReference type="EMBL" id="CP041186">
    <property type="protein sequence ID" value="QDG53020.1"/>
    <property type="molecule type" value="Genomic_DNA"/>
</dbReference>
<dbReference type="CDD" id="cd21119">
    <property type="entry name" value="SPASM_PqqE"/>
    <property type="match status" value="1"/>
</dbReference>
<dbReference type="GO" id="GO:0005506">
    <property type="term" value="F:iron ion binding"/>
    <property type="evidence" value="ECO:0007669"/>
    <property type="project" value="UniProtKB-UniRule"/>
</dbReference>
<dbReference type="GO" id="GO:0016491">
    <property type="term" value="F:oxidoreductase activity"/>
    <property type="evidence" value="ECO:0007669"/>
    <property type="project" value="UniProtKB-KW"/>
</dbReference>
<dbReference type="SMART" id="SM00729">
    <property type="entry name" value="Elp3"/>
    <property type="match status" value="1"/>
</dbReference>
<comment type="function">
    <text evidence="8">Catalyzes the cross-linking of a glutamate residue and a tyrosine residue in the PqqA protein as part of the biosynthesis of pyrroloquinoline quinone (PQQ).</text>
</comment>
<dbReference type="NCBIfam" id="TIGR04085">
    <property type="entry name" value="rSAM_more_4Fe4S"/>
    <property type="match status" value="1"/>
</dbReference>
<comment type="catalytic activity">
    <reaction evidence="8">
        <text>[PQQ precursor protein] + S-adenosyl-L-methionine = E-Y cross-linked-[PQQ precursor protein] + 5'-deoxyadenosine + L-methionine + H(+)</text>
        <dbReference type="Rhea" id="RHEA:56836"/>
        <dbReference type="Rhea" id="RHEA-COMP:14800"/>
        <dbReference type="Rhea" id="RHEA-COMP:14801"/>
        <dbReference type="ChEBI" id="CHEBI:15378"/>
        <dbReference type="ChEBI" id="CHEBI:17319"/>
        <dbReference type="ChEBI" id="CHEBI:57844"/>
        <dbReference type="ChEBI" id="CHEBI:59789"/>
        <dbReference type="ChEBI" id="CHEBI:141026"/>
        <dbReference type="ChEBI" id="CHEBI:141027"/>
        <dbReference type="EC" id="1.21.98.4"/>
    </reaction>
</comment>
<dbReference type="GO" id="GO:0051539">
    <property type="term" value="F:4 iron, 4 sulfur cluster binding"/>
    <property type="evidence" value="ECO:0007669"/>
    <property type="project" value="UniProtKB-KW"/>
</dbReference>
<evidence type="ECO:0000256" key="3">
    <source>
        <dbReference type="ARBA" id="ARBA00022723"/>
    </source>
</evidence>
<keyword evidence="3 8" id="KW-0479">Metal-binding</keyword>
<keyword evidence="4 8" id="KW-0884">PQQ biosynthesis</keyword>
<keyword evidence="1 8" id="KW-0004">4Fe-4S</keyword>
<evidence type="ECO:0000256" key="4">
    <source>
        <dbReference type="ARBA" id="ARBA00022905"/>
    </source>
</evidence>
<dbReference type="PIRSF" id="PIRSF037420">
    <property type="entry name" value="PQQ_syn_pqqE"/>
    <property type="match status" value="1"/>
</dbReference>
<comment type="similarity">
    <text evidence="8">Belongs to the radical SAM superfamily. PqqE family.</text>
</comment>
<dbReference type="PANTHER" id="PTHR11228">
    <property type="entry name" value="RADICAL SAM DOMAIN PROTEIN"/>
    <property type="match status" value="1"/>
</dbReference>
<dbReference type="Proteomes" id="UP000315995">
    <property type="component" value="Chromosome"/>
</dbReference>
<dbReference type="EC" id="1.21.98.4" evidence="8"/>
<dbReference type="OrthoDB" id="9782387at2"/>
<dbReference type="Gene3D" id="3.20.20.70">
    <property type="entry name" value="Aldolase class I"/>
    <property type="match status" value="1"/>
</dbReference>
<comment type="pathway">
    <text evidence="8">Cofactor biosynthesis; pyrroloquinoline quinone biosynthesis.</text>
</comment>
<dbReference type="CDD" id="cd01335">
    <property type="entry name" value="Radical_SAM"/>
    <property type="match status" value="1"/>
</dbReference>
<dbReference type="PROSITE" id="PS51918">
    <property type="entry name" value="RADICAL_SAM"/>
    <property type="match status" value="1"/>
</dbReference>
<evidence type="ECO:0000313" key="10">
    <source>
        <dbReference type="EMBL" id="QDG53020.1"/>
    </source>
</evidence>
<dbReference type="InterPro" id="IPR013785">
    <property type="entry name" value="Aldolase_TIM"/>
</dbReference>
<dbReference type="RefSeq" id="WP_141199481.1">
    <property type="nucleotide sequence ID" value="NZ_CP041186.1"/>
</dbReference>